<evidence type="ECO:0000313" key="3">
    <source>
        <dbReference type="Proteomes" id="UP000774617"/>
    </source>
</evidence>
<reference evidence="2 3" key="1">
    <citation type="journal article" date="2021" name="Nat. Commun.">
        <title>Genetic determinants of endophytism in the Arabidopsis root mycobiome.</title>
        <authorList>
            <person name="Mesny F."/>
            <person name="Miyauchi S."/>
            <person name="Thiergart T."/>
            <person name="Pickel B."/>
            <person name="Atanasova L."/>
            <person name="Karlsson M."/>
            <person name="Huettel B."/>
            <person name="Barry K.W."/>
            <person name="Haridas S."/>
            <person name="Chen C."/>
            <person name="Bauer D."/>
            <person name="Andreopoulos W."/>
            <person name="Pangilinan J."/>
            <person name="LaButti K."/>
            <person name="Riley R."/>
            <person name="Lipzen A."/>
            <person name="Clum A."/>
            <person name="Drula E."/>
            <person name="Henrissat B."/>
            <person name="Kohler A."/>
            <person name="Grigoriev I.V."/>
            <person name="Martin F.M."/>
            <person name="Hacquard S."/>
        </authorList>
    </citation>
    <scope>NUCLEOTIDE SEQUENCE [LARGE SCALE GENOMIC DNA]</scope>
    <source>
        <strain evidence="2 3">MPI-SDFR-AT-0080</strain>
    </source>
</reference>
<dbReference type="Proteomes" id="UP000774617">
    <property type="component" value="Unassembled WGS sequence"/>
</dbReference>
<sequence length="91" mass="9527">MRLQSIFGLLVLNLAHSASAYSWSNGNEDCAIGAVSACAQKGQHCVRATDTGFVDVCAVNCAASSTCATTCRNLRKKAHCVVNGNWACVCT</sequence>
<dbReference type="EMBL" id="JAGTJR010000013">
    <property type="protein sequence ID" value="KAH7050217.1"/>
    <property type="molecule type" value="Genomic_DNA"/>
</dbReference>
<name>A0ABQ8GAW0_9PEZI</name>
<evidence type="ECO:0000256" key="1">
    <source>
        <dbReference type="SAM" id="SignalP"/>
    </source>
</evidence>
<feature type="chain" id="PRO_5046380785" evidence="1">
    <location>
        <begin position="21"/>
        <end position="91"/>
    </location>
</feature>
<gene>
    <name evidence="2" type="ORF">B0J12DRAFT_663569</name>
</gene>
<protein>
    <submittedName>
        <fullName evidence="2">Uncharacterized protein</fullName>
    </submittedName>
</protein>
<organism evidence="2 3">
    <name type="scientific">Macrophomina phaseolina</name>
    <dbReference type="NCBI Taxonomy" id="35725"/>
    <lineage>
        <taxon>Eukaryota</taxon>
        <taxon>Fungi</taxon>
        <taxon>Dikarya</taxon>
        <taxon>Ascomycota</taxon>
        <taxon>Pezizomycotina</taxon>
        <taxon>Dothideomycetes</taxon>
        <taxon>Dothideomycetes incertae sedis</taxon>
        <taxon>Botryosphaeriales</taxon>
        <taxon>Botryosphaeriaceae</taxon>
        <taxon>Macrophomina</taxon>
    </lineage>
</organism>
<keyword evidence="1" id="KW-0732">Signal</keyword>
<evidence type="ECO:0000313" key="2">
    <source>
        <dbReference type="EMBL" id="KAH7050217.1"/>
    </source>
</evidence>
<comment type="caution">
    <text evidence="2">The sequence shown here is derived from an EMBL/GenBank/DDBJ whole genome shotgun (WGS) entry which is preliminary data.</text>
</comment>
<proteinExistence type="predicted"/>
<accession>A0ABQ8GAW0</accession>
<feature type="signal peptide" evidence="1">
    <location>
        <begin position="1"/>
        <end position="20"/>
    </location>
</feature>
<keyword evidence="3" id="KW-1185">Reference proteome</keyword>